<dbReference type="InterPro" id="IPR021776">
    <property type="entry name" value="ActD"/>
</dbReference>
<dbReference type="Pfam" id="PF11821">
    <property type="entry name" value="ActD"/>
    <property type="match status" value="1"/>
</dbReference>
<keyword evidence="1" id="KW-0812">Transmembrane</keyword>
<organism evidence="2">
    <name type="scientific">uncultured Flavobacteriia bacterium</name>
    <dbReference type="NCBI Taxonomy" id="212695"/>
    <lineage>
        <taxon>Bacteria</taxon>
        <taxon>Pseudomonadati</taxon>
        <taxon>Bacteroidota</taxon>
        <taxon>Flavobacteriia</taxon>
        <taxon>environmental samples</taxon>
    </lineage>
</organism>
<dbReference type="EMBL" id="FO117605">
    <property type="protein sequence ID" value="CCG00333.1"/>
    <property type="molecule type" value="Genomic_DNA"/>
</dbReference>
<dbReference type="PANTHER" id="PTHR40394">
    <property type="entry name" value="LIPOPROTEIN-RELATED"/>
    <property type="match status" value="1"/>
</dbReference>
<proteinExistence type="predicted"/>
<evidence type="ECO:0000256" key="1">
    <source>
        <dbReference type="SAM" id="Phobius"/>
    </source>
</evidence>
<name>H6RH22_9BACT</name>
<feature type="transmembrane region" description="Helical" evidence="1">
    <location>
        <begin position="54"/>
        <end position="77"/>
    </location>
</feature>
<keyword evidence="1" id="KW-1133">Transmembrane helix</keyword>
<accession>H6RH22</accession>
<evidence type="ECO:0000313" key="2">
    <source>
        <dbReference type="EMBL" id="CCG00333.1"/>
    </source>
</evidence>
<dbReference type="PANTHER" id="PTHR40394:SF2">
    <property type="entry name" value="QUINOL:CYTOCHROME C OXIDOREDUCTASE MEMBRANE PROTEIN"/>
    <property type="match status" value="1"/>
</dbReference>
<reference evidence="2" key="2">
    <citation type="submission" date="2012-02" db="EMBL/GenBank/DDBJ databases">
        <authorList>
            <person name="Genoscope - CEA"/>
        </authorList>
    </citation>
    <scope>NUCLEOTIDE SEQUENCE</scope>
</reference>
<gene>
    <name evidence="2" type="ORF">VIS_S18CTB50002</name>
</gene>
<reference evidence="2" key="1">
    <citation type="journal article" date="2012" name="Environ. Microbiol.">
        <title>Genomic content of uncultured Bacteroidetes from contrasting oceanic provinces in the North Atlantic Ocean.</title>
        <authorList>
            <person name="Gomez-Pereira P.R."/>
            <person name="Schuler M."/>
            <person name="Fuchs B.M."/>
            <person name="Bennke C."/>
            <person name="Teeling H."/>
            <person name="Waldmann J."/>
            <person name="Richter M."/>
            <person name="Barbe V."/>
            <person name="Bataille E."/>
            <person name="Glockner F.O."/>
            <person name="Amann R."/>
        </authorList>
    </citation>
    <scope>NUCLEOTIDE SEQUENCE</scope>
</reference>
<dbReference type="AlphaFoldDB" id="H6RH22"/>
<keyword evidence="1" id="KW-0472">Membrane</keyword>
<sequence>MSNNQVIHALYDDDDVLLSAVKSIRDKNHHIEEVYTPFPVHGLDKALGLAETRISIMAFIYGCIGFLVAILMMNYIMIEDWPQNIGGKPSFSYMENMPAFVPIMFEMTVFFAAHLMVITFYLRSKLWPFKEAENPNPLTTDDKFLIEVELHDNEKELNKLFKKTGAIDIITIEKKGDDE</sequence>
<feature type="transmembrane region" description="Helical" evidence="1">
    <location>
        <begin position="97"/>
        <end position="122"/>
    </location>
</feature>
<protein>
    <submittedName>
        <fullName evidence="2">Membrane protein containing DUF3341</fullName>
    </submittedName>
</protein>